<dbReference type="InterPro" id="IPR051320">
    <property type="entry name" value="Viral_Replic_Matur_Polypro"/>
</dbReference>
<gene>
    <name evidence="1" type="ORF">Tco_0976673</name>
</gene>
<evidence type="ECO:0000313" key="2">
    <source>
        <dbReference type="Proteomes" id="UP001151760"/>
    </source>
</evidence>
<reference evidence="1" key="1">
    <citation type="journal article" date="2022" name="Int. J. Mol. Sci.">
        <title>Draft Genome of Tanacetum Coccineum: Genomic Comparison of Closely Related Tanacetum-Family Plants.</title>
        <authorList>
            <person name="Yamashiro T."/>
            <person name="Shiraishi A."/>
            <person name="Nakayama K."/>
            <person name="Satake H."/>
        </authorList>
    </citation>
    <scope>NUCLEOTIDE SEQUENCE</scope>
</reference>
<keyword evidence="2" id="KW-1185">Reference proteome</keyword>
<protein>
    <recommendedName>
        <fullName evidence="3">Reverse transcriptase domain-containing protein</fullName>
    </recommendedName>
</protein>
<dbReference type="InterPro" id="IPR043502">
    <property type="entry name" value="DNA/RNA_pol_sf"/>
</dbReference>
<comment type="caution">
    <text evidence="1">The sequence shown here is derived from an EMBL/GenBank/DDBJ whole genome shotgun (WGS) entry which is preliminary data.</text>
</comment>
<sequence length="242" mass="28412">MFEAKNQDGYANVAWVIAKWRKKKGVGSQRDNMICYGQFITRIARRMNLLSEEVLRGLSAPTYCRSLDKTTLRELIGSDMRLIPKEAIKHMEYRQSYHWDKYHGVFEHMTRAYNIPLGDAYNPPAYAQPTKEEHEMHLGLILELLKKEKLYVKFSKCELWLQEVQFLGHVINDDGLHVNYRKIKAVKNWEAPRTPSEVRSFLGLAGYCLPFIENFSKLAKPLTILTQKHKEYVWGKEQERAF</sequence>
<proteinExistence type="predicted"/>
<dbReference type="Gene3D" id="3.30.70.270">
    <property type="match status" value="2"/>
</dbReference>
<dbReference type="PANTHER" id="PTHR33064:SF37">
    <property type="entry name" value="RIBONUCLEASE H"/>
    <property type="match status" value="1"/>
</dbReference>
<dbReference type="InterPro" id="IPR043128">
    <property type="entry name" value="Rev_trsase/Diguanyl_cyclase"/>
</dbReference>
<dbReference type="Proteomes" id="UP001151760">
    <property type="component" value="Unassembled WGS sequence"/>
</dbReference>
<dbReference type="SUPFAM" id="SSF56672">
    <property type="entry name" value="DNA/RNA polymerases"/>
    <property type="match status" value="1"/>
</dbReference>
<reference evidence="1" key="2">
    <citation type="submission" date="2022-01" db="EMBL/GenBank/DDBJ databases">
        <authorList>
            <person name="Yamashiro T."/>
            <person name="Shiraishi A."/>
            <person name="Satake H."/>
            <person name="Nakayama K."/>
        </authorList>
    </citation>
    <scope>NUCLEOTIDE SEQUENCE</scope>
</reference>
<organism evidence="1 2">
    <name type="scientific">Tanacetum coccineum</name>
    <dbReference type="NCBI Taxonomy" id="301880"/>
    <lineage>
        <taxon>Eukaryota</taxon>
        <taxon>Viridiplantae</taxon>
        <taxon>Streptophyta</taxon>
        <taxon>Embryophyta</taxon>
        <taxon>Tracheophyta</taxon>
        <taxon>Spermatophyta</taxon>
        <taxon>Magnoliopsida</taxon>
        <taxon>eudicotyledons</taxon>
        <taxon>Gunneridae</taxon>
        <taxon>Pentapetalae</taxon>
        <taxon>asterids</taxon>
        <taxon>campanulids</taxon>
        <taxon>Asterales</taxon>
        <taxon>Asteraceae</taxon>
        <taxon>Asteroideae</taxon>
        <taxon>Anthemideae</taxon>
        <taxon>Anthemidinae</taxon>
        <taxon>Tanacetum</taxon>
    </lineage>
</organism>
<evidence type="ECO:0000313" key="1">
    <source>
        <dbReference type="EMBL" id="GJT50516.1"/>
    </source>
</evidence>
<accession>A0ABQ5EI04</accession>
<dbReference type="PANTHER" id="PTHR33064">
    <property type="entry name" value="POL PROTEIN"/>
    <property type="match status" value="1"/>
</dbReference>
<name>A0ABQ5EI04_9ASTR</name>
<dbReference type="EMBL" id="BQNB010016327">
    <property type="protein sequence ID" value="GJT50516.1"/>
    <property type="molecule type" value="Genomic_DNA"/>
</dbReference>
<evidence type="ECO:0008006" key="3">
    <source>
        <dbReference type="Google" id="ProtNLM"/>
    </source>
</evidence>